<organism evidence="1 2">
    <name type="scientific">candidate division MSBL1 archaeon SCGC-AAA382C18</name>
    <dbReference type="NCBI Taxonomy" id="1698281"/>
    <lineage>
        <taxon>Archaea</taxon>
        <taxon>Methanobacteriati</taxon>
        <taxon>Methanobacteriota</taxon>
        <taxon>candidate division MSBL1</taxon>
    </lineage>
</organism>
<gene>
    <name evidence="1" type="ORF">AKJ52_03015</name>
</gene>
<name>A0A133VH86_9EURY</name>
<dbReference type="EMBL" id="LHYF01000071">
    <property type="protein sequence ID" value="KXB05807.1"/>
    <property type="molecule type" value="Genomic_DNA"/>
</dbReference>
<sequence length="145" mass="16967">MREKLENDIIDRAKKRNDWEGKHLEKFYFIGTDFEYWTYNKHTLKSTLFGNTVSVKKPLPMQDVEIPSTVKEASKKGWKQLLLKHRLIPNGRSYVNPEKQGIYISRNVMKNVSGVIGSYPTSGFDFFPNPFAEDQINDPNFMNYL</sequence>
<dbReference type="Proteomes" id="UP000070404">
    <property type="component" value="Unassembled WGS sequence"/>
</dbReference>
<accession>A0A133VH86</accession>
<keyword evidence="2" id="KW-1185">Reference proteome</keyword>
<proteinExistence type="predicted"/>
<protein>
    <submittedName>
        <fullName evidence="1">Uncharacterized protein</fullName>
    </submittedName>
</protein>
<evidence type="ECO:0000313" key="1">
    <source>
        <dbReference type="EMBL" id="KXB05807.1"/>
    </source>
</evidence>
<evidence type="ECO:0000313" key="2">
    <source>
        <dbReference type="Proteomes" id="UP000070404"/>
    </source>
</evidence>
<dbReference type="AlphaFoldDB" id="A0A133VH86"/>
<reference evidence="1 2" key="1">
    <citation type="journal article" date="2016" name="Sci. Rep.">
        <title>Metabolic traits of an uncultured archaeal lineage -MSBL1- from brine pools of the Red Sea.</title>
        <authorList>
            <person name="Mwirichia R."/>
            <person name="Alam I."/>
            <person name="Rashid M."/>
            <person name="Vinu M."/>
            <person name="Ba-Alawi W."/>
            <person name="Anthony Kamau A."/>
            <person name="Kamanda Ngugi D."/>
            <person name="Goker M."/>
            <person name="Klenk H.P."/>
            <person name="Bajic V."/>
            <person name="Stingl U."/>
        </authorList>
    </citation>
    <scope>NUCLEOTIDE SEQUENCE [LARGE SCALE GENOMIC DNA]</scope>
    <source>
        <strain evidence="1">SCGC-AAA382C18</strain>
    </source>
</reference>
<comment type="caution">
    <text evidence="1">The sequence shown here is derived from an EMBL/GenBank/DDBJ whole genome shotgun (WGS) entry which is preliminary data.</text>
</comment>